<dbReference type="KEGG" id="api:100163971"/>
<evidence type="ECO:0000256" key="7">
    <source>
        <dbReference type="ARBA" id="ARBA00055430"/>
    </source>
</evidence>
<organism evidence="14 15">
    <name type="scientific">Acyrthosiphon pisum</name>
    <name type="common">Pea aphid</name>
    <dbReference type="NCBI Taxonomy" id="7029"/>
    <lineage>
        <taxon>Eukaryota</taxon>
        <taxon>Metazoa</taxon>
        <taxon>Ecdysozoa</taxon>
        <taxon>Arthropoda</taxon>
        <taxon>Hexapoda</taxon>
        <taxon>Insecta</taxon>
        <taxon>Pterygota</taxon>
        <taxon>Neoptera</taxon>
        <taxon>Paraneoptera</taxon>
        <taxon>Hemiptera</taxon>
        <taxon>Sternorrhyncha</taxon>
        <taxon>Aphidomorpha</taxon>
        <taxon>Aphidoidea</taxon>
        <taxon>Aphididae</taxon>
        <taxon>Macrosiphini</taxon>
        <taxon>Acyrthosiphon</taxon>
    </lineage>
</organism>
<dbReference type="PANTHER" id="PTHR19134">
    <property type="entry name" value="RECEPTOR-TYPE TYROSINE-PROTEIN PHOSPHATASE"/>
    <property type="match status" value="1"/>
</dbReference>
<protein>
    <recommendedName>
        <fullName evidence="9">Tyrosine-protein phosphatase non-receptor type 9</fullName>
        <ecNumber evidence="2">3.1.3.48</ecNumber>
    </recommendedName>
</protein>
<dbReference type="SUPFAM" id="SSF46938">
    <property type="entry name" value="CRAL/TRIO N-terminal domain"/>
    <property type="match status" value="1"/>
</dbReference>
<reference evidence="15" key="1">
    <citation type="submission" date="2010-06" db="EMBL/GenBank/DDBJ databases">
        <authorList>
            <person name="Jiang H."/>
            <person name="Abraham K."/>
            <person name="Ali S."/>
            <person name="Alsbrooks S.L."/>
            <person name="Anim B.N."/>
            <person name="Anosike U.S."/>
            <person name="Attaway T."/>
            <person name="Bandaranaike D.P."/>
            <person name="Battles P.K."/>
            <person name="Bell S.N."/>
            <person name="Bell A.V."/>
            <person name="Beltran B."/>
            <person name="Bickham C."/>
            <person name="Bustamante Y."/>
            <person name="Caleb T."/>
            <person name="Canada A."/>
            <person name="Cardenas V."/>
            <person name="Carter K."/>
            <person name="Chacko J."/>
            <person name="Chandrabose M.N."/>
            <person name="Chavez D."/>
            <person name="Chavez A."/>
            <person name="Chen L."/>
            <person name="Chu H.-S."/>
            <person name="Claassen K.J."/>
            <person name="Cockrell R."/>
            <person name="Collins M."/>
            <person name="Cooper J.A."/>
            <person name="Cree A."/>
            <person name="Curry S.M."/>
            <person name="Da Y."/>
            <person name="Dao M.D."/>
            <person name="Das B."/>
            <person name="Davila M.-L."/>
            <person name="Davy-Carroll L."/>
            <person name="Denson S."/>
            <person name="Dinh H."/>
            <person name="Ebong V.E."/>
            <person name="Edwards J.R."/>
            <person name="Egan A."/>
            <person name="El-Daye J."/>
            <person name="Escobedo L."/>
            <person name="Fernandez S."/>
            <person name="Fernando P.R."/>
            <person name="Flagg N."/>
            <person name="Forbes L.D."/>
            <person name="Fowler R.G."/>
            <person name="Fu Q."/>
            <person name="Gabisi R.A."/>
            <person name="Ganer J."/>
            <person name="Garbino Pronczuk A."/>
            <person name="Garcia R.M."/>
            <person name="Garner T."/>
            <person name="Garrett T.E."/>
            <person name="Gonzalez D.A."/>
            <person name="Hamid H."/>
            <person name="Hawkins E.S."/>
            <person name="Hirani K."/>
            <person name="Hogues M.E."/>
            <person name="Hollins B."/>
            <person name="Hsiao C.-H."/>
            <person name="Jabil R."/>
            <person name="James M.L."/>
            <person name="Jhangiani S.N."/>
            <person name="Johnson B."/>
            <person name="Johnson Q."/>
            <person name="Joshi V."/>
            <person name="Kalu J.B."/>
            <person name="Kam C."/>
            <person name="Kashfia A."/>
            <person name="Keebler J."/>
            <person name="Kisamo H."/>
            <person name="Kovar C.L."/>
            <person name="Lago L.A."/>
            <person name="Lai C.-Y."/>
            <person name="Laidlaw J."/>
            <person name="Lara F."/>
            <person name="Le T.-K."/>
            <person name="Lee S.L."/>
            <person name="Legall F.H."/>
            <person name="Lemon S.J."/>
            <person name="Lewis L.R."/>
            <person name="Li B."/>
            <person name="Liu Y."/>
            <person name="Liu Y.-S."/>
            <person name="Lopez J."/>
            <person name="Lozado R.J."/>
            <person name="Lu J."/>
            <person name="Madu R.C."/>
            <person name="Maheshwari M."/>
            <person name="Maheshwari R."/>
            <person name="Malloy K."/>
            <person name="Martinez E."/>
            <person name="Mathew T."/>
            <person name="Mercado I.C."/>
            <person name="Mercado C."/>
            <person name="Meyer B."/>
            <person name="Montgomery K."/>
            <person name="Morgan M.B."/>
            <person name="Munidasa M."/>
            <person name="Nazareth L.V."/>
            <person name="Nelson J."/>
            <person name="Ng B.M."/>
            <person name="Nguyen N.B."/>
            <person name="Nguyen P.Q."/>
            <person name="Nguyen T."/>
            <person name="Obregon M."/>
            <person name="Okwuonu G.O."/>
            <person name="Onwere C.G."/>
            <person name="Orozco G."/>
            <person name="Parra A."/>
            <person name="Patel S."/>
            <person name="Patil S."/>
            <person name="Perez A."/>
            <person name="Perez Y."/>
            <person name="Pham C."/>
            <person name="Primus E.L."/>
            <person name="Pu L.-L."/>
            <person name="Puazo M."/>
            <person name="Qin X."/>
            <person name="Quiroz J.B."/>
            <person name="Reese J."/>
            <person name="Richards S."/>
            <person name="Rives C.M."/>
            <person name="Robberts R."/>
            <person name="Ruiz S.J."/>
            <person name="Ruiz M.J."/>
            <person name="Santibanez J."/>
            <person name="Schneider B.W."/>
            <person name="Sisson I."/>
            <person name="Smith M."/>
            <person name="Sodergren E."/>
            <person name="Song X.-Z."/>
            <person name="Song B.B."/>
            <person name="Summersgill H."/>
            <person name="Thelus R."/>
            <person name="Thornton R.D."/>
            <person name="Trejos Z.Y."/>
            <person name="Usmani K."/>
            <person name="Vattathil S."/>
            <person name="Villasana D."/>
            <person name="Walker D.L."/>
            <person name="Wang S."/>
            <person name="Wang K."/>
            <person name="White C.S."/>
            <person name="Williams A.C."/>
            <person name="Williamson J."/>
            <person name="Wilson K."/>
            <person name="Woghiren I.O."/>
            <person name="Woodworth J.R."/>
            <person name="Worley K.C."/>
            <person name="Wright R.A."/>
            <person name="Wu W."/>
            <person name="Young L."/>
            <person name="Zhang L."/>
            <person name="Zhang J."/>
            <person name="Zhu Y."/>
            <person name="Muzny D.M."/>
            <person name="Weinstock G."/>
            <person name="Gibbs R.A."/>
        </authorList>
    </citation>
    <scope>NUCLEOTIDE SEQUENCE [LARGE SCALE GENOMIC DNA]</scope>
    <source>
        <strain evidence="15">LSR1</strain>
    </source>
</reference>
<dbReference type="EC" id="3.1.3.48" evidence="2"/>
<reference evidence="14" key="2">
    <citation type="submission" date="2022-06" db="UniProtKB">
        <authorList>
            <consortium name="EnsemblMetazoa"/>
        </authorList>
    </citation>
    <scope>IDENTIFICATION</scope>
</reference>
<dbReference type="PROSITE" id="PS50056">
    <property type="entry name" value="TYR_PHOSPHATASE_2"/>
    <property type="match status" value="1"/>
</dbReference>
<evidence type="ECO:0000259" key="11">
    <source>
        <dbReference type="PROSITE" id="PS50055"/>
    </source>
</evidence>
<evidence type="ECO:0000256" key="8">
    <source>
        <dbReference type="ARBA" id="ARBA00060781"/>
    </source>
</evidence>
<dbReference type="Pfam" id="PF00102">
    <property type="entry name" value="Y_phosphatase"/>
    <property type="match status" value="1"/>
</dbReference>
<evidence type="ECO:0000256" key="1">
    <source>
        <dbReference type="ARBA" id="ARBA00004496"/>
    </source>
</evidence>
<keyword evidence="6" id="KW-0007">Acetylation</keyword>
<dbReference type="GO" id="GO:0048666">
    <property type="term" value="P:neuron development"/>
    <property type="evidence" value="ECO:0007669"/>
    <property type="project" value="UniProtKB-ARBA"/>
</dbReference>
<dbReference type="InterPro" id="IPR029021">
    <property type="entry name" value="Prot-tyrosine_phosphatase-like"/>
</dbReference>
<evidence type="ECO:0000256" key="2">
    <source>
        <dbReference type="ARBA" id="ARBA00013064"/>
    </source>
</evidence>
<dbReference type="PRINTS" id="PR00700">
    <property type="entry name" value="PRTYPHPHTASE"/>
</dbReference>
<dbReference type="OMA" id="HMLYTAW"/>
<dbReference type="Gene3D" id="1.10.8.20">
    <property type="entry name" value="N-terminal domain of phosphatidylinositol transfer protein sec14p"/>
    <property type="match status" value="1"/>
</dbReference>
<evidence type="ECO:0000313" key="15">
    <source>
        <dbReference type="Proteomes" id="UP000007819"/>
    </source>
</evidence>
<dbReference type="SMART" id="SM00516">
    <property type="entry name" value="SEC14"/>
    <property type="match status" value="1"/>
</dbReference>
<evidence type="ECO:0000313" key="14">
    <source>
        <dbReference type="EnsemblMetazoa" id="XP_001952573.1"/>
    </source>
</evidence>
<feature type="domain" description="Tyrosine-protein phosphatase" evidence="11">
    <location>
        <begin position="355"/>
        <end position="627"/>
    </location>
</feature>
<keyword evidence="4" id="KW-0378">Hydrolase</keyword>
<dbReference type="InterPro" id="IPR003595">
    <property type="entry name" value="Tyr_Pase_cat"/>
</dbReference>
<evidence type="ECO:0000259" key="12">
    <source>
        <dbReference type="PROSITE" id="PS50056"/>
    </source>
</evidence>
<evidence type="ECO:0000256" key="3">
    <source>
        <dbReference type="ARBA" id="ARBA00022490"/>
    </source>
</evidence>
<dbReference type="FunFam" id="3.40.525.10:FF:000005">
    <property type="entry name" value="Tyrosine-protein phosphatase non-receptor type 9"/>
    <property type="match status" value="1"/>
</dbReference>
<dbReference type="InterPro" id="IPR001251">
    <property type="entry name" value="CRAL-TRIO_dom"/>
</dbReference>
<dbReference type="OrthoDB" id="10051650at2759"/>
<keyword evidence="3" id="KW-0963">Cytoplasm</keyword>
<dbReference type="InterPro" id="IPR036273">
    <property type="entry name" value="CRAL/TRIO_N_dom_sf"/>
</dbReference>
<feature type="domain" description="CRAL-TRIO" evidence="13">
    <location>
        <begin position="75"/>
        <end position="234"/>
    </location>
</feature>
<dbReference type="GO" id="GO:0004725">
    <property type="term" value="F:protein tyrosine phosphatase activity"/>
    <property type="evidence" value="ECO:0007669"/>
    <property type="project" value="UniProtKB-EC"/>
</dbReference>
<evidence type="ECO:0000256" key="5">
    <source>
        <dbReference type="ARBA" id="ARBA00022912"/>
    </source>
</evidence>
<evidence type="ECO:0000256" key="10">
    <source>
        <dbReference type="SAM" id="MobiDB-lite"/>
    </source>
</evidence>
<dbReference type="CDD" id="cd00170">
    <property type="entry name" value="SEC14"/>
    <property type="match status" value="1"/>
</dbReference>
<keyword evidence="5" id="KW-0904">Protein phosphatase</keyword>
<evidence type="ECO:0000256" key="9">
    <source>
        <dbReference type="ARBA" id="ARBA00069781"/>
    </source>
</evidence>
<dbReference type="InterPro" id="IPR050348">
    <property type="entry name" value="Protein-Tyr_Phosphatase"/>
</dbReference>
<dbReference type="InterPro" id="IPR000242">
    <property type="entry name" value="PTP_cat"/>
</dbReference>
<evidence type="ECO:0000256" key="6">
    <source>
        <dbReference type="ARBA" id="ARBA00022990"/>
    </source>
</evidence>
<dbReference type="Gene3D" id="3.90.190.10">
    <property type="entry name" value="Protein tyrosine phosphatase superfamily"/>
    <property type="match status" value="1"/>
</dbReference>
<feature type="region of interest" description="Disordered" evidence="10">
    <location>
        <begin position="306"/>
        <end position="326"/>
    </location>
</feature>
<dbReference type="PANTHER" id="PTHR19134:SF534">
    <property type="entry name" value="LD27988P"/>
    <property type="match status" value="1"/>
</dbReference>
<dbReference type="Gene3D" id="3.40.525.10">
    <property type="entry name" value="CRAL-TRIO lipid binding domain"/>
    <property type="match status" value="1"/>
</dbReference>
<dbReference type="EnsemblMetazoa" id="XM_001952538.5">
    <property type="protein sequence ID" value="XP_001952573.1"/>
    <property type="gene ID" value="LOC100163971"/>
</dbReference>
<dbReference type="InterPro" id="IPR016130">
    <property type="entry name" value="Tyr_Pase_AS"/>
</dbReference>
<dbReference type="SMART" id="SM00194">
    <property type="entry name" value="PTPc"/>
    <property type="match status" value="1"/>
</dbReference>
<comment type="function">
    <text evidence="7">Protein-tyrosine phosphatase that could participate in the transfer of hydrophobic ligands or in functions of the Golgi apparatus.</text>
</comment>
<name>A0A8R1W929_ACYPI</name>
<sequence>MEIGDLSPEQERAVDEFIHTINRMHKSQNKPPIARSSAFKFLLARKFDVAKAVLLHKQHEETRLREGLFGFNCAVEPLKSEIKTQKFTILPTRDSTGAAIAVFTARYHVPQFSSHQTTLQGIVYQLDIALENVKTQKCGLVFIYDMSDSKYSNFDYDLSQKILTLLKGGYPAKLKKVLIVTAPLWFKAPFKILRLFVREKLRDRVFTISLPQLIQHIPRESLPRHLGGTFDVEHDKWLSYCLNYMTNSDKYGSSAMSDHICNSNSAKRDSGPETKTNNLLKENNVVNEESANVHDNLLSGWTCNTTNSREEISPMPPSSVSSGFSDDDSLRCDSSQSLTISQFVEYVLKKKRAGLIREYEEIKTRSSDGTFTVAKARPNLLKNRYTDVLCYDHTRVMLAESDKDPMSDYIHANFVDGYKQKNAFISTQGPLPHTCADFWRMVWEQQVLVIVMTTKVFECGKIKCEQYWPPDETSDDQTYQNYKVSTTSVSQFDNYAVTRLELTNTNTNEVRQVSHFRFNSWPDFGVPHSAVAMLDFLGKVRKCQSSMLQDLGDKWAGHQRGPPIIVHCSAGIGRTGTFCTLDVCINRLEETSTVDIKGAVEKIRSQRAYSIQTPEQYVFCHLALIEYASARGFLCSPPDLSDLKPLEDSD</sequence>
<feature type="domain" description="Tyrosine specific protein phosphatases" evidence="12">
    <location>
        <begin position="534"/>
        <end position="618"/>
    </location>
</feature>
<dbReference type="AlphaFoldDB" id="A0A8R1W929"/>
<dbReference type="InterPro" id="IPR000387">
    <property type="entry name" value="Tyr_Pase_dom"/>
</dbReference>
<dbReference type="SMART" id="SM00404">
    <property type="entry name" value="PTPc_motif"/>
    <property type="match status" value="1"/>
</dbReference>
<comment type="subcellular location">
    <subcellularLocation>
        <location evidence="1">Cytoplasm</location>
    </subcellularLocation>
</comment>
<dbReference type="InterPro" id="IPR036865">
    <property type="entry name" value="CRAL-TRIO_dom_sf"/>
</dbReference>
<dbReference type="CTD" id="31907"/>
<dbReference type="PROSITE" id="PS50055">
    <property type="entry name" value="TYR_PHOSPHATASE_PTP"/>
    <property type="match status" value="1"/>
</dbReference>
<dbReference type="PROSITE" id="PS50191">
    <property type="entry name" value="CRAL_TRIO"/>
    <property type="match status" value="1"/>
</dbReference>
<dbReference type="SUPFAM" id="SSF52799">
    <property type="entry name" value="(Phosphotyrosine protein) phosphatases II"/>
    <property type="match status" value="1"/>
</dbReference>
<dbReference type="SUPFAM" id="SSF52087">
    <property type="entry name" value="CRAL/TRIO domain"/>
    <property type="match status" value="1"/>
</dbReference>
<dbReference type="GO" id="GO:0005737">
    <property type="term" value="C:cytoplasm"/>
    <property type="evidence" value="ECO:0007669"/>
    <property type="project" value="UniProtKB-SubCell"/>
</dbReference>
<evidence type="ECO:0000259" key="13">
    <source>
        <dbReference type="PROSITE" id="PS50191"/>
    </source>
</evidence>
<dbReference type="Proteomes" id="UP000007819">
    <property type="component" value="Chromosome A3"/>
</dbReference>
<proteinExistence type="inferred from homology"/>
<keyword evidence="15" id="KW-1185">Reference proteome</keyword>
<dbReference type="FunFam" id="3.90.190.10:FF:000026">
    <property type="entry name" value="tyrosine-protein phosphatase non-receptor type 9"/>
    <property type="match status" value="1"/>
</dbReference>
<dbReference type="RefSeq" id="XP_001952573.1">
    <property type="nucleotide sequence ID" value="XM_001952538.4"/>
</dbReference>
<accession>A0A8R1W929</accession>
<dbReference type="Pfam" id="PF00650">
    <property type="entry name" value="CRAL_TRIO"/>
    <property type="match status" value="1"/>
</dbReference>
<comment type="similarity">
    <text evidence="8">Belongs to the protein-tyrosine phosphatase family. Non-receptor class 3 subfamily.</text>
</comment>
<dbReference type="GeneID" id="100163971"/>
<dbReference type="PROSITE" id="PS00383">
    <property type="entry name" value="TYR_PHOSPHATASE_1"/>
    <property type="match status" value="1"/>
</dbReference>
<evidence type="ECO:0000256" key="4">
    <source>
        <dbReference type="ARBA" id="ARBA00022801"/>
    </source>
</evidence>